<accession>A0A4U3MJH4</accession>
<gene>
    <name evidence="1" type="ORF">FDA94_09195</name>
</gene>
<sequence>MSDEVLTTASGLTCDHRGTATPAATHPLTVGATAVVLTQADLLAAGVTACVQVDDSSSAPPTKKCRKVLQLDAGMSTCLTVGGVPVLVTTGFLAVTDGLNKTPSVPPPAPPATPLSARLAAQAGQTVLKGA</sequence>
<evidence type="ECO:0000313" key="2">
    <source>
        <dbReference type="Proteomes" id="UP000308705"/>
    </source>
</evidence>
<dbReference type="RefSeq" id="WP_137246613.1">
    <property type="nucleotide sequence ID" value="NZ_SZQA01000006.1"/>
</dbReference>
<evidence type="ECO:0000313" key="1">
    <source>
        <dbReference type="EMBL" id="TKK89555.1"/>
    </source>
</evidence>
<dbReference type="OrthoDB" id="675629at2"/>
<name>A0A4U3MJH4_9ACTN</name>
<dbReference type="EMBL" id="SZQA01000006">
    <property type="protein sequence ID" value="TKK89555.1"/>
    <property type="molecule type" value="Genomic_DNA"/>
</dbReference>
<reference evidence="1 2" key="1">
    <citation type="submission" date="2019-04" db="EMBL/GenBank/DDBJ databases">
        <title>Herbidospora sp. NEAU-GS14.nov., a novel actinomycete isolated from soil.</title>
        <authorList>
            <person name="Han L."/>
        </authorList>
    </citation>
    <scope>NUCLEOTIDE SEQUENCE [LARGE SCALE GENOMIC DNA]</scope>
    <source>
        <strain evidence="1 2">NEAU-GS14</strain>
    </source>
</reference>
<comment type="caution">
    <text evidence="1">The sequence shown here is derived from an EMBL/GenBank/DDBJ whole genome shotgun (WGS) entry which is preliminary data.</text>
</comment>
<dbReference type="AlphaFoldDB" id="A0A4U3MJH4"/>
<proteinExistence type="predicted"/>
<keyword evidence="2" id="KW-1185">Reference proteome</keyword>
<organism evidence="1 2">
    <name type="scientific">Herbidospora galbida</name>
    <dbReference type="NCBI Taxonomy" id="2575442"/>
    <lineage>
        <taxon>Bacteria</taxon>
        <taxon>Bacillati</taxon>
        <taxon>Actinomycetota</taxon>
        <taxon>Actinomycetes</taxon>
        <taxon>Streptosporangiales</taxon>
        <taxon>Streptosporangiaceae</taxon>
        <taxon>Herbidospora</taxon>
    </lineage>
</organism>
<dbReference type="Proteomes" id="UP000308705">
    <property type="component" value="Unassembled WGS sequence"/>
</dbReference>
<protein>
    <submittedName>
        <fullName evidence="1">Uncharacterized protein</fullName>
    </submittedName>
</protein>